<feature type="transmembrane region" description="Helical" evidence="1">
    <location>
        <begin position="30"/>
        <end position="55"/>
    </location>
</feature>
<reference evidence="2 3" key="1">
    <citation type="journal article" date="2019" name="Science, e1252229">
        <title>Invertible promoters mediate bacterial phase variation, antibiotic resistance, and host adaptation in the gut.</title>
        <authorList>
            <person name="Jiang X."/>
            <person name="Hall A.B."/>
            <person name="Arthur T.D."/>
            <person name="Plichta D.R."/>
            <person name="Covington C.T."/>
            <person name="Poyet M."/>
            <person name="Crothers J."/>
            <person name="Moses P.L."/>
            <person name="Tolonen A.C."/>
            <person name="Vlamakis H."/>
            <person name="Alm E.J."/>
            <person name="Xavier R.J."/>
        </authorList>
    </citation>
    <scope>NUCLEOTIDE SEQUENCE [LARGE SCALE GENOMIC DNA]</scope>
    <source>
        <strain evidence="3">ca_0067</strain>
    </source>
</reference>
<name>A0ABY0HR61_CITAM</name>
<dbReference type="Proteomes" id="UP000292985">
    <property type="component" value="Unassembled WGS sequence"/>
</dbReference>
<accession>A0ABY0HR61</accession>
<proteinExistence type="predicted"/>
<feature type="transmembrane region" description="Helical" evidence="1">
    <location>
        <begin position="79"/>
        <end position="101"/>
    </location>
</feature>
<protein>
    <submittedName>
        <fullName evidence="2">Uncharacterized protein</fullName>
    </submittedName>
</protein>
<organism evidence="2 3">
    <name type="scientific">Citrobacter amalonaticus</name>
    <dbReference type="NCBI Taxonomy" id="35703"/>
    <lineage>
        <taxon>Bacteria</taxon>
        <taxon>Pseudomonadati</taxon>
        <taxon>Pseudomonadota</taxon>
        <taxon>Gammaproteobacteria</taxon>
        <taxon>Enterobacterales</taxon>
        <taxon>Enterobacteriaceae</taxon>
        <taxon>Citrobacter</taxon>
    </lineage>
</organism>
<keyword evidence="3" id="KW-1185">Reference proteome</keyword>
<evidence type="ECO:0000256" key="1">
    <source>
        <dbReference type="SAM" id="Phobius"/>
    </source>
</evidence>
<evidence type="ECO:0000313" key="2">
    <source>
        <dbReference type="EMBL" id="RYT40731.1"/>
    </source>
</evidence>
<gene>
    <name evidence="2" type="ORF">EAJ18_22760</name>
</gene>
<dbReference type="RefSeq" id="WP_042997832.1">
    <property type="nucleotide sequence ID" value="NZ_BQGS01000050.1"/>
</dbReference>
<evidence type="ECO:0000313" key="3">
    <source>
        <dbReference type="Proteomes" id="UP000292985"/>
    </source>
</evidence>
<sequence length="103" mass="11243">MLAFSLLFAIVCEFIALLSSVKANGDMTSAATLISVFTSMGSILSITFAVVLLLFRKKKNVDPSVQITRPSYLIFMEKLRLITALMAFILVNLSLIAKVIIGN</sequence>
<dbReference type="EMBL" id="RCYA01000016">
    <property type="protein sequence ID" value="RYT40731.1"/>
    <property type="molecule type" value="Genomic_DNA"/>
</dbReference>
<comment type="caution">
    <text evidence="2">The sequence shown here is derived from an EMBL/GenBank/DDBJ whole genome shotgun (WGS) entry which is preliminary data.</text>
</comment>
<keyword evidence="1" id="KW-0812">Transmembrane</keyword>
<keyword evidence="1" id="KW-1133">Transmembrane helix</keyword>
<keyword evidence="1" id="KW-0472">Membrane</keyword>